<organism evidence="1 2">
    <name type="scientific">Rangifer tarandus platyrhynchus</name>
    <name type="common">Svalbard reindeer</name>
    <dbReference type="NCBI Taxonomy" id="3082113"/>
    <lineage>
        <taxon>Eukaryota</taxon>
        <taxon>Metazoa</taxon>
        <taxon>Chordata</taxon>
        <taxon>Craniata</taxon>
        <taxon>Vertebrata</taxon>
        <taxon>Euteleostomi</taxon>
        <taxon>Mammalia</taxon>
        <taxon>Eutheria</taxon>
        <taxon>Laurasiatheria</taxon>
        <taxon>Artiodactyla</taxon>
        <taxon>Ruminantia</taxon>
        <taxon>Pecora</taxon>
        <taxon>Cervidae</taxon>
        <taxon>Odocoileinae</taxon>
        <taxon>Rangifer</taxon>
    </lineage>
</organism>
<feature type="non-terminal residue" evidence="1">
    <location>
        <position position="54"/>
    </location>
</feature>
<feature type="non-terminal residue" evidence="1">
    <location>
        <position position="1"/>
    </location>
</feature>
<dbReference type="EMBL" id="OX596104">
    <property type="protein sequence ID" value="CAN0016519.1"/>
    <property type="molecule type" value="Genomic_DNA"/>
</dbReference>
<dbReference type="Proteomes" id="UP001162501">
    <property type="component" value="Chromosome 20"/>
</dbReference>
<reference evidence="1" key="1">
    <citation type="submission" date="2023-05" db="EMBL/GenBank/DDBJ databases">
        <authorList>
            <consortium name="ELIXIR-Norway"/>
        </authorList>
    </citation>
    <scope>NUCLEOTIDE SEQUENCE</scope>
</reference>
<protein>
    <submittedName>
        <fullName evidence="1">Uncharacterized protein</fullName>
    </submittedName>
</protein>
<accession>A0AC59YVP1</accession>
<proteinExistence type="predicted"/>
<sequence length="54" mass="5537">ARTRYPAGGSLSLSVSGTFQRRLAGAGRSCSLSSRLLSGLGSLPLSPREAQSCI</sequence>
<name>A0AC59YVP1_RANTA</name>
<reference evidence="1" key="2">
    <citation type="submission" date="2025-03" db="EMBL/GenBank/DDBJ databases">
        <authorList>
            <consortium name="ELIXIR-Norway"/>
            <consortium name="Elixir Norway"/>
        </authorList>
    </citation>
    <scope>NUCLEOTIDE SEQUENCE</scope>
</reference>
<gene>
    <name evidence="1" type="ORF">MRATA1EN22A_LOCUS10793</name>
</gene>
<evidence type="ECO:0000313" key="2">
    <source>
        <dbReference type="Proteomes" id="UP001162501"/>
    </source>
</evidence>
<evidence type="ECO:0000313" key="1">
    <source>
        <dbReference type="EMBL" id="CAN0016519.1"/>
    </source>
</evidence>